<comment type="subcellular location">
    <subcellularLocation>
        <location evidence="1">Cell outer membrane</location>
    </subcellularLocation>
</comment>
<proteinExistence type="predicted"/>
<evidence type="ECO:0000256" key="4">
    <source>
        <dbReference type="PROSITE-ProRule" id="PRU00473"/>
    </source>
</evidence>
<feature type="domain" description="OmpA-like" evidence="5">
    <location>
        <begin position="48"/>
        <end position="161"/>
    </location>
</feature>
<dbReference type="InterPro" id="IPR006664">
    <property type="entry name" value="OMP_bac"/>
</dbReference>
<dbReference type="PROSITE" id="PS51257">
    <property type="entry name" value="PROKAR_LIPOPROTEIN"/>
    <property type="match status" value="1"/>
</dbReference>
<keyword evidence="3" id="KW-0998">Cell outer membrane</keyword>
<evidence type="ECO:0000256" key="2">
    <source>
        <dbReference type="ARBA" id="ARBA00023136"/>
    </source>
</evidence>
<dbReference type="SUPFAM" id="SSF103088">
    <property type="entry name" value="OmpA-like"/>
    <property type="match status" value="1"/>
</dbReference>
<evidence type="ECO:0000256" key="3">
    <source>
        <dbReference type="ARBA" id="ARBA00023237"/>
    </source>
</evidence>
<dbReference type="InterPro" id="IPR006665">
    <property type="entry name" value="OmpA-like"/>
</dbReference>
<dbReference type="EMBL" id="JACXAF010000009">
    <property type="protein sequence ID" value="MBD1389482.1"/>
    <property type="molecule type" value="Genomic_DNA"/>
</dbReference>
<dbReference type="PANTHER" id="PTHR30329">
    <property type="entry name" value="STATOR ELEMENT OF FLAGELLAR MOTOR COMPLEX"/>
    <property type="match status" value="1"/>
</dbReference>
<comment type="caution">
    <text evidence="6">The sequence shown here is derived from an EMBL/GenBank/DDBJ whole genome shotgun (WGS) entry which is preliminary data.</text>
</comment>
<dbReference type="PANTHER" id="PTHR30329:SF21">
    <property type="entry name" value="LIPOPROTEIN YIAD-RELATED"/>
    <property type="match status" value="1"/>
</dbReference>
<dbReference type="RefSeq" id="WP_191144588.1">
    <property type="nucleotide sequence ID" value="NZ_JACXAF010000009.1"/>
</dbReference>
<dbReference type="Gene3D" id="3.30.1330.60">
    <property type="entry name" value="OmpA-like domain"/>
    <property type="match status" value="1"/>
</dbReference>
<dbReference type="CDD" id="cd07185">
    <property type="entry name" value="OmpA_C-like"/>
    <property type="match status" value="1"/>
</dbReference>
<evidence type="ECO:0000313" key="6">
    <source>
        <dbReference type="EMBL" id="MBD1389482.1"/>
    </source>
</evidence>
<evidence type="ECO:0000256" key="1">
    <source>
        <dbReference type="ARBA" id="ARBA00004442"/>
    </source>
</evidence>
<dbReference type="Proteomes" id="UP000638014">
    <property type="component" value="Unassembled WGS sequence"/>
</dbReference>
<organism evidence="6 7">
    <name type="scientific">Neiella litorisoli</name>
    <dbReference type="NCBI Taxonomy" id="2771431"/>
    <lineage>
        <taxon>Bacteria</taxon>
        <taxon>Pseudomonadati</taxon>
        <taxon>Pseudomonadota</taxon>
        <taxon>Gammaproteobacteria</taxon>
        <taxon>Alteromonadales</taxon>
        <taxon>Echinimonadaceae</taxon>
        <taxon>Neiella</taxon>
    </lineage>
</organism>
<dbReference type="PROSITE" id="PS51123">
    <property type="entry name" value="OMPA_2"/>
    <property type="match status" value="1"/>
</dbReference>
<keyword evidence="2 4" id="KW-0472">Membrane</keyword>
<name>A0A8J6QU63_9GAMM</name>
<dbReference type="GO" id="GO:0009279">
    <property type="term" value="C:cell outer membrane"/>
    <property type="evidence" value="ECO:0007669"/>
    <property type="project" value="UniProtKB-SubCell"/>
</dbReference>
<reference evidence="6" key="1">
    <citation type="submission" date="2020-09" db="EMBL/GenBank/DDBJ databases">
        <title>A novel bacterium of genus Neiella, isolated from South China Sea.</title>
        <authorList>
            <person name="Huang H."/>
            <person name="Mo K."/>
            <person name="Hu Y."/>
        </authorList>
    </citation>
    <scope>NUCLEOTIDE SEQUENCE</scope>
    <source>
        <strain evidence="6">HB171785</strain>
    </source>
</reference>
<dbReference type="Pfam" id="PF00691">
    <property type="entry name" value="OmpA"/>
    <property type="match status" value="1"/>
</dbReference>
<dbReference type="InterPro" id="IPR050330">
    <property type="entry name" value="Bact_OuterMem_StrucFunc"/>
</dbReference>
<accession>A0A8J6QU63</accession>
<dbReference type="AlphaFoldDB" id="A0A8J6QU63"/>
<dbReference type="InterPro" id="IPR036737">
    <property type="entry name" value="OmpA-like_sf"/>
</dbReference>
<sequence>MKHLLIPITALVVVGCSTTEAPSTVQDHDTTDVVVETDAQVATRLLLEQQTKERRTHIVLFDFDSSQLRPEYLSILRAHAAYLKQHPDTSLVVEGHTDDEGTEYYNLGLGERRAQRVGRYLIDNGVKPSQLVVIGRAYHYPRAHEDTPAARQSNRRVALIY</sequence>
<evidence type="ECO:0000259" key="5">
    <source>
        <dbReference type="PROSITE" id="PS51123"/>
    </source>
</evidence>
<keyword evidence="7" id="KW-1185">Reference proteome</keyword>
<dbReference type="PRINTS" id="PR01021">
    <property type="entry name" value="OMPADOMAIN"/>
</dbReference>
<protein>
    <submittedName>
        <fullName evidence="6">OmpA family protein</fullName>
    </submittedName>
</protein>
<evidence type="ECO:0000313" key="7">
    <source>
        <dbReference type="Proteomes" id="UP000638014"/>
    </source>
</evidence>
<gene>
    <name evidence="6" type="ORF">IC617_08585</name>
</gene>